<keyword evidence="3" id="KW-1185">Reference proteome</keyword>
<dbReference type="SUPFAM" id="SSF47095">
    <property type="entry name" value="HMG-box"/>
    <property type="match status" value="1"/>
</dbReference>
<evidence type="ECO:0000313" key="2">
    <source>
        <dbReference type="EMBL" id="EFO83286.1"/>
    </source>
</evidence>
<dbReference type="InParanoid" id="E3N1G0"/>
<dbReference type="Pfam" id="PF00505">
    <property type="entry name" value="HMG_box"/>
    <property type="match status" value="1"/>
</dbReference>
<evidence type="ECO:0000313" key="3">
    <source>
        <dbReference type="Proteomes" id="UP000008281"/>
    </source>
</evidence>
<sequence>MNTDDADLLEKADDEEKNSTCSETGYYKYIPTPIELFFKAKRPEFKRLYPNIGNRDRRKKMRLAWKNASDEEKEHYIAERNRLKEEAYGSETANEEKVTKKVPILQVGRSKKRNEELTAGFFIFVEEHRQKNLKHFNKLHSLKIGYELKQQWGEMVPSDGQNVTFANVSKLVWPMRTRNDQRDIREDGLSESIQSLLTKEKYVEISQACEEKAAKFI</sequence>
<dbReference type="HOGENOM" id="CLU_1273316_0_0_1"/>
<dbReference type="InterPro" id="IPR009071">
    <property type="entry name" value="HMG_box_dom"/>
</dbReference>
<reference evidence="2" key="1">
    <citation type="submission" date="2007-07" db="EMBL/GenBank/DDBJ databases">
        <title>PCAP assembly of the Caenorhabditis remanei genome.</title>
        <authorList>
            <consortium name="The Caenorhabditis remanei Sequencing Consortium"/>
            <person name="Wilson R.K."/>
        </authorList>
    </citation>
    <scope>NUCLEOTIDE SEQUENCE [LARGE SCALE GENOMIC DNA]</scope>
    <source>
        <strain evidence="2">PB4641</strain>
    </source>
</reference>
<dbReference type="AlphaFoldDB" id="E3N1G0"/>
<dbReference type="Gene3D" id="1.10.30.10">
    <property type="entry name" value="High mobility group box domain"/>
    <property type="match status" value="1"/>
</dbReference>
<protein>
    <recommendedName>
        <fullName evidence="1">HMG box domain-containing protein</fullName>
    </recommendedName>
</protein>
<dbReference type="InterPro" id="IPR036910">
    <property type="entry name" value="HMG_box_dom_sf"/>
</dbReference>
<dbReference type="Proteomes" id="UP000008281">
    <property type="component" value="Unassembled WGS sequence"/>
</dbReference>
<evidence type="ECO:0000259" key="1">
    <source>
        <dbReference type="Pfam" id="PF00505"/>
    </source>
</evidence>
<dbReference type="CDD" id="cd00084">
    <property type="entry name" value="HMG-box_SF"/>
    <property type="match status" value="1"/>
</dbReference>
<gene>
    <name evidence="2" type="ORF">CRE_13599</name>
</gene>
<feature type="domain" description="HMG box" evidence="1">
    <location>
        <begin position="36"/>
        <end position="86"/>
    </location>
</feature>
<organism evidence="3">
    <name type="scientific">Caenorhabditis remanei</name>
    <name type="common">Caenorhabditis vulgaris</name>
    <dbReference type="NCBI Taxonomy" id="31234"/>
    <lineage>
        <taxon>Eukaryota</taxon>
        <taxon>Metazoa</taxon>
        <taxon>Ecdysozoa</taxon>
        <taxon>Nematoda</taxon>
        <taxon>Chromadorea</taxon>
        <taxon>Rhabditida</taxon>
        <taxon>Rhabditina</taxon>
        <taxon>Rhabditomorpha</taxon>
        <taxon>Rhabditoidea</taxon>
        <taxon>Rhabditidae</taxon>
        <taxon>Peloderinae</taxon>
        <taxon>Caenorhabditis</taxon>
    </lineage>
</organism>
<name>E3N1G0_CAERE</name>
<proteinExistence type="predicted"/>
<dbReference type="EMBL" id="DS268508">
    <property type="protein sequence ID" value="EFO83286.1"/>
    <property type="molecule type" value="Genomic_DNA"/>
</dbReference>
<accession>E3N1G0</accession>